<name>A0ABS8HKN9_9XANT</name>
<organism evidence="1 2">
    <name type="scientific">Xanthomonas cassavae CFBP 4642</name>
    <dbReference type="NCBI Taxonomy" id="1219375"/>
    <lineage>
        <taxon>Bacteria</taxon>
        <taxon>Pseudomonadati</taxon>
        <taxon>Pseudomonadota</taxon>
        <taxon>Gammaproteobacteria</taxon>
        <taxon>Lysobacterales</taxon>
        <taxon>Lysobacteraceae</taxon>
        <taxon>Xanthomonas</taxon>
    </lineage>
</organism>
<proteinExistence type="predicted"/>
<reference evidence="1 2" key="1">
    <citation type="submission" date="2021-10" db="EMBL/GenBank/DDBJ databases">
        <title>Genome sequencing of Xanthomonas strains from NCPPB.</title>
        <authorList>
            <person name="Hussein R."/>
            <person name="Harrison J."/>
            <person name="Studholme D.J."/>
            <person name="Vicente J."/>
            <person name="Grant M."/>
        </authorList>
    </citation>
    <scope>NUCLEOTIDE SEQUENCE [LARGE SCALE GENOMIC DNA]</scope>
    <source>
        <strain evidence="1 2">NCPPB 101</strain>
    </source>
</reference>
<accession>A0ABS8HKN9</accession>
<dbReference type="Proteomes" id="UP001199206">
    <property type="component" value="Unassembled WGS sequence"/>
</dbReference>
<dbReference type="EMBL" id="JAJGQJ010000177">
    <property type="protein sequence ID" value="MCC4622743.1"/>
    <property type="molecule type" value="Genomic_DNA"/>
</dbReference>
<gene>
    <name evidence="1" type="ORF">LL965_22935</name>
</gene>
<protein>
    <submittedName>
        <fullName evidence="1">Uncharacterized protein</fullName>
    </submittedName>
</protein>
<sequence>MDAWSRWLSEEHSEMQLRAWVGRLRVFRFVRAAGGHAHDGDRLLAAFGYPLLQMLEQADSAPRDGLINAAGKRNTPHPPR</sequence>
<comment type="caution">
    <text evidence="1">The sequence shown here is derived from an EMBL/GenBank/DDBJ whole genome shotgun (WGS) entry which is preliminary data.</text>
</comment>
<keyword evidence="2" id="KW-1185">Reference proteome</keyword>
<dbReference type="RefSeq" id="WP_235048260.1">
    <property type="nucleotide sequence ID" value="NZ_CM002139.1"/>
</dbReference>
<evidence type="ECO:0000313" key="1">
    <source>
        <dbReference type="EMBL" id="MCC4622743.1"/>
    </source>
</evidence>
<evidence type="ECO:0000313" key="2">
    <source>
        <dbReference type="Proteomes" id="UP001199206"/>
    </source>
</evidence>